<keyword evidence="3" id="KW-1185">Reference proteome</keyword>
<gene>
    <name evidence="2" type="ORF">Tcan_13004</name>
</gene>
<feature type="compositionally biased region" description="Polar residues" evidence="1">
    <location>
        <begin position="216"/>
        <end position="229"/>
    </location>
</feature>
<accession>A0A0B2V7K9</accession>
<sequence length="241" mass="27344">MYNAKRLLPLCEAVVQRSPTKVLERSKPVLTNDLIVRTKNGGDLSGKVKYQLKQHIDDFFDIVSDILQLTQKDRRKASRYRKFGFLKAKDIKLSTAVPLAESDCSQIAYALFQRDSFFNCQIEAFLIKSTCPIRQRTGGFTHFRLCRLQATGGEMLGFSRLKHADTWQLHENVTDSFLASINKHDRPSAQSSNTHEHSQANIHSKKAEITKESDLETPSQQSARTTNNQSHDAIHCSACFE</sequence>
<dbReference type="Proteomes" id="UP000031036">
    <property type="component" value="Unassembled WGS sequence"/>
</dbReference>
<evidence type="ECO:0000313" key="2">
    <source>
        <dbReference type="EMBL" id="KHN77528.1"/>
    </source>
</evidence>
<dbReference type="EMBL" id="JPKZ01002268">
    <property type="protein sequence ID" value="KHN77528.1"/>
    <property type="molecule type" value="Genomic_DNA"/>
</dbReference>
<dbReference type="OrthoDB" id="10526595at2759"/>
<organism evidence="2 3">
    <name type="scientific">Toxocara canis</name>
    <name type="common">Canine roundworm</name>
    <dbReference type="NCBI Taxonomy" id="6265"/>
    <lineage>
        <taxon>Eukaryota</taxon>
        <taxon>Metazoa</taxon>
        <taxon>Ecdysozoa</taxon>
        <taxon>Nematoda</taxon>
        <taxon>Chromadorea</taxon>
        <taxon>Rhabditida</taxon>
        <taxon>Spirurina</taxon>
        <taxon>Ascaridomorpha</taxon>
        <taxon>Ascaridoidea</taxon>
        <taxon>Toxocaridae</taxon>
        <taxon>Toxocara</taxon>
    </lineage>
</organism>
<reference evidence="2 3" key="1">
    <citation type="submission" date="2014-11" db="EMBL/GenBank/DDBJ databases">
        <title>Genetic blueprint of the zoonotic pathogen Toxocara canis.</title>
        <authorList>
            <person name="Zhu X.-Q."/>
            <person name="Korhonen P.K."/>
            <person name="Cai H."/>
            <person name="Young N.D."/>
            <person name="Nejsum P."/>
            <person name="von Samson-Himmelstjerna G."/>
            <person name="Boag P.R."/>
            <person name="Tan P."/>
            <person name="Li Q."/>
            <person name="Min J."/>
            <person name="Yang Y."/>
            <person name="Wang X."/>
            <person name="Fang X."/>
            <person name="Hall R.S."/>
            <person name="Hofmann A."/>
            <person name="Sternberg P.W."/>
            <person name="Jex A.R."/>
            <person name="Gasser R.B."/>
        </authorList>
    </citation>
    <scope>NUCLEOTIDE SEQUENCE [LARGE SCALE GENOMIC DNA]</scope>
    <source>
        <strain evidence="2">PN_DK_2014</strain>
    </source>
</reference>
<protein>
    <submittedName>
        <fullName evidence="2">Uncharacterized protein</fullName>
    </submittedName>
</protein>
<feature type="region of interest" description="Disordered" evidence="1">
    <location>
        <begin position="210"/>
        <end position="229"/>
    </location>
</feature>
<feature type="region of interest" description="Disordered" evidence="1">
    <location>
        <begin position="184"/>
        <end position="203"/>
    </location>
</feature>
<name>A0A0B2V7K9_TOXCA</name>
<dbReference type="AlphaFoldDB" id="A0A0B2V7K9"/>
<comment type="caution">
    <text evidence="2">The sequence shown here is derived from an EMBL/GenBank/DDBJ whole genome shotgun (WGS) entry which is preliminary data.</text>
</comment>
<evidence type="ECO:0000256" key="1">
    <source>
        <dbReference type="SAM" id="MobiDB-lite"/>
    </source>
</evidence>
<proteinExistence type="predicted"/>
<evidence type="ECO:0000313" key="3">
    <source>
        <dbReference type="Proteomes" id="UP000031036"/>
    </source>
</evidence>